<feature type="transmembrane region" description="Helical" evidence="5">
    <location>
        <begin position="409"/>
        <end position="429"/>
    </location>
</feature>
<evidence type="ECO:0000259" key="6">
    <source>
        <dbReference type="PROSITE" id="PS50801"/>
    </source>
</evidence>
<evidence type="ECO:0000256" key="5">
    <source>
        <dbReference type="SAM" id="Phobius"/>
    </source>
</evidence>
<comment type="caution">
    <text evidence="7">The sequence shown here is derived from an EMBL/GenBank/DDBJ whole genome shotgun (WGS) entry which is preliminary data.</text>
</comment>
<dbReference type="InterPro" id="IPR001902">
    <property type="entry name" value="SLC26A/SulP_fam"/>
</dbReference>
<dbReference type="Pfam" id="PF00916">
    <property type="entry name" value="Sulfate_transp"/>
    <property type="match status" value="1"/>
</dbReference>
<accession>A0ABP8Q1N1</accession>
<reference evidence="8" key="1">
    <citation type="journal article" date="2019" name="Int. J. Syst. Evol. Microbiol.">
        <title>The Global Catalogue of Microorganisms (GCM) 10K type strain sequencing project: providing services to taxonomists for standard genome sequencing and annotation.</title>
        <authorList>
            <consortium name="The Broad Institute Genomics Platform"/>
            <consortium name="The Broad Institute Genome Sequencing Center for Infectious Disease"/>
            <person name="Wu L."/>
            <person name="Ma J."/>
        </authorList>
    </citation>
    <scope>NUCLEOTIDE SEQUENCE [LARGE SCALE GENOMIC DNA]</scope>
    <source>
        <strain evidence="8">JCM 17933</strain>
    </source>
</reference>
<evidence type="ECO:0000256" key="3">
    <source>
        <dbReference type="ARBA" id="ARBA00022989"/>
    </source>
</evidence>
<dbReference type="Pfam" id="PF01740">
    <property type="entry name" value="STAS"/>
    <property type="match status" value="1"/>
</dbReference>
<feature type="transmembrane region" description="Helical" evidence="5">
    <location>
        <begin position="44"/>
        <end position="61"/>
    </location>
</feature>
<dbReference type="InterPro" id="IPR011547">
    <property type="entry name" value="SLC26A/SulP_dom"/>
</dbReference>
<keyword evidence="2 5" id="KW-0812">Transmembrane</keyword>
<feature type="domain" description="STAS" evidence="6">
    <location>
        <begin position="479"/>
        <end position="555"/>
    </location>
</feature>
<dbReference type="Proteomes" id="UP001500503">
    <property type="component" value="Unassembled WGS sequence"/>
</dbReference>
<dbReference type="PROSITE" id="PS50801">
    <property type="entry name" value="STAS"/>
    <property type="match status" value="1"/>
</dbReference>
<protein>
    <submittedName>
        <fullName evidence="7">SulP family inorganic anion transporter</fullName>
    </submittedName>
</protein>
<dbReference type="InterPro" id="IPR002645">
    <property type="entry name" value="STAS_dom"/>
</dbReference>
<feature type="transmembrane region" description="Helical" evidence="5">
    <location>
        <begin position="217"/>
        <end position="235"/>
    </location>
</feature>
<comment type="subcellular location">
    <subcellularLocation>
        <location evidence="1">Membrane</location>
        <topology evidence="1">Multi-pass membrane protein</topology>
    </subcellularLocation>
</comment>
<evidence type="ECO:0000256" key="1">
    <source>
        <dbReference type="ARBA" id="ARBA00004141"/>
    </source>
</evidence>
<feature type="transmembrane region" description="Helical" evidence="5">
    <location>
        <begin position="255"/>
        <end position="286"/>
    </location>
</feature>
<feature type="transmembrane region" description="Helical" evidence="5">
    <location>
        <begin position="344"/>
        <end position="371"/>
    </location>
</feature>
<gene>
    <name evidence="7" type="ORF">GCM10023191_038900</name>
</gene>
<feature type="transmembrane region" description="Helical" evidence="5">
    <location>
        <begin position="73"/>
        <end position="95"/>
    </location>
</feature>
<evidence type="ECO:0000313" key="8">
    <source>
        <dbReference type="Proteomes" id="UP001500503"/>
    </source>
</evidence>
<organism evidence="7 8">
    <name type="scientific">Actinoallomurus oryzae</name>
    <dbReference type="NCBI Taxonomy" id="502180"/>
    <lineage>
        <taxon>Bacteria</taxon>
        <taxon>Bacillati</taxon>
        <taxon>Actinomycetota</taxon>
        <taxon>Actinomycetes</taxon>
        <taxon>Streptosporangiales</taxon>
        <taxon>Thermomonosporaceae</taxon>
        <taxon>Actinoallomurus</taxon>
    </lineage>
</organism>
<dbReference type="EMBL" id="BAABHF010000022">
    <property type="protein sequence ID" value="GAA4496611.1"/>
    <property type="molecule type" value="Genomic_DNA"/>
</dbReference>
<dbReference type="Gene3D" id="3.30.750.24">
    <property type="entry name" value="STAS domain"/>
    <property type="match status" value="1"/>
</dbReference>
<proteinExistence type="predicted"/>
<dbReference type="SUPFAM" id="SSF52091">
    <property type="entry name" value="SpoIIaa-like"/>
    <property type="match status" value="1"/>
</dbReference>
<dbReference type="RefSeq" id="WP_345465538.1">
    <property type="nucleotide sequence ID" value="NZ_BAABHF010000022.1"/>
</dbReference>
<keyword evidence="8" id="KW-1185">Reference proteome</keyword>
<keyword evidence="4 5" id="KW-0472">Membrane</keyword>
<name>A0ABP8Q1N1_9ACTN</name>
<feature type="transmembrane region" description="Helical" evidence="5">
    <location>
        <begin position="142"/>
        <end position="160"/>
    </location>
</feature>
<feature type="transmembrane region" description="Helical" evidence="5">
    <location>
        <begin position="115"/>
        <end position="135"/>
    </location>
</feature>
<dbReference type="CDD" id="cd07042">
    <property type="entry name" value="STAS_SulP_like_sulfate_transporter"/>
    <property type="match status" value="1"/>
</dbReference>
<evidence type="ECO:0000256" key="4">
    <source>
        <dbReference type="ARBA" id="ARBA00023136"/>
    </source>
</evidence>
<keyword evidence="3 5" id="KW-1133">Transmembrane helix</keyword>
<sequence length="594" mass="59959">MLSSRRATAARRGRRRPALRDRLTALLPGRADWAAMRRDPRRDVLAGLSVAVVALPLALAYGASSGLGARAGLATAVIAGTLAAIFGGGALQVSGPTGVMTVVLVPIIRHHGVEGALLAGMMAGVLLILAALARLGRYARCVPASVVEGFAVGVAIVIALQQVPAALGLDARHGEKVWRAAVASVGDYLKDVHPAPLLMAAAVAAAMMVGSRRLPKLPVALIAIATATLAARFLPLHLELIGDVPSGLPSPSLDFLHLGVAVTLLPSALAIAVLAALEGLLSAAVVDALGAGERSDPDRELFGQGLANLAVPLVGGVPATATLARTAVNVRCGATSRLASLTHALALAVIAFAAGGLVSAIPRAALAGLMLGAAARMIKIRSLTTIVRTSAGDALIVTFTLIVTVMVNLIAAVAAGVVIATVVTVAALARSGRIEAMPLEPHCANGNGAAGDGGAGGDGAELGGVNGNGAGHERAGTGDIGLYRLEGPWFFAATHRLLQGLGQVNGRRVVILSMAGVSALDLTAARVLGETIMQLRSRGVTVLLAGVRPRHHRLIAQATDDGRPPADLVHPDPAAALVHARSLIGTADPPAPHH</sequence>
<dbReference type="InterPro" id="IPR036513">
    <property type="entry name" value="STAS_dom_sf"/>
</dbReference>
<evidence type="ECO:0000256" key="2">
    <source>
        <dbReference type="ARBA" id="ARBA00022692"/>
    </source>
</evidence>
<evidence type="ECO:0000313" key="7">
    <source>
        <dbReference type="EMBL" id="GAA4496611.1"/>
    </source>
</evidence>
<dbReference type="PANTHER" id="PTHR11814">
    <property type="entry name" value="SULFATE TRANSPORTER"/>
    <property type="match status" value="1"/>
</dbReference>